<dbReference type="GO" id="GO:0016020">
    <property type="term" value="C:membrane"/>
    <property type="evidence" value="ECO:0007669"/>
    <property type="project" value="UniProtKB-SubCell"/>
</dbReference>
<dbReference type="InterPro" id="IPR023352">
    <property type="entry name" value="MAPEG-like_dom_sf"/>
</dbReference>
<evidence type="ECO:0000256" key="2">
    <source>
        <dbReference type="ARBA" id="ARBA00022692"/>
    </source>
</evidence>
<dbReference type="AlphaFoldDB" id="A0A5C8KMF8"/>
<feature type="transmembrane region" description="Helical" evidence="5">
    <location>
        <begin position="50"/>
        <end position="69"/>
    </location>
</feature>
<evidence type="ECO:0000313" key="6">
    <source>
        <dbReference type="EMBL" id="TXK60941.1"/>
    </source>
</evidence>
<dbReference type="PANTHER" id="PTHR35371">
    <property type="entry name" value="INNER MEMBRANE PROTEIN"/>
    <property type="match status" value="1"/>
</dbReference>
<sequence>MSMALWCVVLAGLMPYAWTGVAKARGERFNNRKPRQWQASLEGLPARAHAAHLNAFEAFPLFAAAVIIAQMQGAAQGPVDGLAVLFVAFRIAHGLAYLADTHLLRSAVWFGALLSNLALFVLAAMA</sequence>
<gene>
    <name evidence="6" type="ORF">FU658_10150</name>
</gene>
<keyword evidence="3 5" id="KW-1133">Transmembrane helix</keyword>
<evidence type="ECO:0000313" key="7">
    <source>
        <dbReference type="Proteomes" id="UP000321248"/>
    </source>
</evidence>
<dbReference type="RefSeq" id="WP_147891983.1">
    <property type="nucleotide sequence ID" value="NZ_VRTS01000007.1"/>
</dbReference>
<dbReference type="Proteomes" id="UP000321248">
    <property type="component" value="Unassembled WGS sequence"/>
</dbReference>
<evidence type="ECO:0000256" key="4">
    <source>
        <dbReference type="ARBA" id="ARBA00023136"/>
    </source>
</evidence>
<proteinExistence type="predicted"/>
<evidence type="ECO:0008006" key="8">
    <source>
        <dbReference type="Google" id="ProtNLM"/>
    </source>
</evidence>
<name>A0A5C8KMF8_9GAMM</name>
<dbReference type="EMBL" id="VRTS01000007">
    <property type="protein sequence ID" value="TXK60941.1"/>
    <property type="molecule type" value="Genomic_DNA"/>
</dbReference>
<feature type="transmembrane region" description="Helical" evidence="5">
    <location>
        <begin position="81"/>
        <end position="100"/>
    </location>
</feature>
<dbReference type="OrthoDB" id="513661at2"/>
<dbReference type="Gene3D" id="1.20.120.550">
    <property type="entry name" value="Membrane associated eicosanoid/glutathione metabolism-like domain"/>
    <property type="match status" value="1"/>
</dbReference>
<reference evidence="6 7" key="1">
    <citation type="submission" date="2019-08" db="EMBL/GenBank/DDBJ databases">
        <authorList>
            <person name="Karlyshev A.V."/>
        </authorList>
    </citation>
    <scope>NUCLEOTIDE SEQUENCE [LARGE SCALE GENOMIC DNA]</scope>
    <source>
        <strain evidence="6 7">Alg18-2.2</strain>
    </source>
</reference>
<protein>
    <recommendedName>
        <fullName evidence="8">MAPEG family protein</fullName>
    </recommendedName>
</protein>
<dbReference type="Pfam" id="PF01124">
    <property type="entry name" value="MAPEG"/>
    <property type="match status" value="1"/>
</dbReference>
<comment type="subcellular location">
    <subcellularLocation>
        <location evidence="1">Membrane</location>
    </subcellularLocation>
</comment>
<keyword evidence="2 5" id="KW-0812">Transmembrane</keyword>
<keyword evidence="7" id="KW-1185">Reference proteome</keyword>
<dbReference type="SUPFAM" id="SSF161084">
    <property type="entry name" value="MAPEG domain-like"/>
    <property type="match status" value="1"/>
</dbReference>
<accession>A0A5C8KMF8</accession>
<comment type="caution">
    <text evidence="6">The sequence shown here is derived from an EMBL/GenBank/DDBJ whole genome shotgun (WGS) entry which is preliminary data.</text>
</comment>
<keyword evidence="4 5" id="KW-0472">Membrane</keyword>
<evidence type="ECO:0000256" key="3">
    <source>
        <dbReference type="ARBA" id="ARBA00022989"/>
    </source>
</evidence>
<dbReference type="InterPro" id="IPR001129">
    <property type="entry name" value="Membr-assoc_MAPEG"/>
</dbReference>
<organism evidence="6 7">
    <name type="scientific">Alkalisalibacterium limincola</name>
    <dbReference type="NCBI Taxonomy" id="2699169"/>
    <lineage>
        <taxon>Bacteria</taxon>
        <taxon>Pseudomonadati</taxon>
        <taxon>Pseudomonadota</taxon>
        <taxon>Gammaproteobacteria</taxon>
        <taxon>Lysobacterales</taxon>
        <taxon>Lysobacteraceae</taxon>
        <taxon>Alkalisalibacterium</taxon>
    </lineage>
</organism>
<feature type="transmembrane region" description="Helical" evidence="5">
    <location>
        <begin position="106"/>
        <end position="125"/>
    </location>
</feature>
<evidence type="ECO:0000256" key="1">
    <source>
        <dbReference type="ARBA" id="ARBA00004370"/>
    </source>
</evidence>
<evidence type="ECO:0000256" key="5">
    <source>
        <dbReference type="SAM" id="Phobius"/>
    </source>
</evidence>
<dbReference type="PANTHER" id="PTHR35371:SF1">
    <property type="entry name" value="BLR7753 PROTEIN"/>
    <property type="match status" value="1"/>
</dbReference>